<evidence type="ECO:0000256" key="1">
    <source>
        <dbReference type="SAM" id="Phobius"/>
    </source>
</evidence>
<keyword evidence="1" id="KW-0472">Membrane</keyword>
<comment type="caution">
    <text evidence="2">The sequence shown here is derived from an EMBL/GenBank/DDBJ whole genome shotgun (WGS) entry which is preliminary data.</text>
</comment>
<reference evidence="2 3" key="1">
    <citation type="submission" date="2013-01" db="EMBL/GenBank/DDBJ databases">
        <authorList>
            <person name="Harkins D.M."/>
            <person name="Durkin A.S."/>
            <person name="Brinkac L.M."/>
            <person name="Haft D.H."/>
            <person name="Selengut J.D."/>
            <person name="Sanka R."/>
            <person name="DePew J."/>
            <person name="Purushe J."/>
            <person name="Hartskeerl R.A."/>
            <person name="Ahmed A."/>
            <person name="van der Linden H."/>
            <person name="Goris M.G.A."/>
            <person name="Vinetz J.M."/>
            <person name="Sutton G.G."/>
            <person name="Nierman W.C."/>
            <person name="Fouts D.E."/>
        </authorList>
    </citation>
    <scope>NUCLEOTIDE SEQUENCE [LARGE SCALE GENOMIC DNA]</scope>
    <source>
        <strain evidence="2 3">TE 1992</strain>
    </source>
</reference>
<accession>M3DT42</accession>
<feature type="transmembrane region" description="Helical" evidence="1">
    <location>
        <begin position="25"/>
        <end position="50"/>
    </location>
</feature>
<dbReference type="Proteomes" id="UP000011754">
    <property type="component" value="Unassembled WGS sequence"/>
</dbReference>
<keyword evidence="1" id="KW-1133">Transmembrane helix</keyword>
<protein>
    <submittedName>
        <fullName evidence="2">Uncharacterized protein</fullName>
    </submittedName>
</protein>
<name>M3DT42_LEPIR</name>
<proteinExistence type="predicted"/>
<dbReference type="AlphaFoldDB" id="M3DT42"/>
<organism evidence="2 3">
    <name type="scientific">Leptospira interrogans serovar Lora str. TE 1992</name>
    <dbReference type="NCBI Taxonomy" id="1193028"/>
    <lineage>
        <taxon>Bacteria</taxon>
        <taxon>Pseudomonadati</taxon>
        <taxon>Spirochaetota</taxon>
        <taxon>Spirochaetia</taxon>
        <taxon>Leptospirales</taxon>
        <taxon>Leptospiraceae</taxon>
        <taxon>Leptospira</taxon>
    </lineage>
</organism>
<gene>
    <name evidence="2" type="ORF">LEP1GSC067_4982</name>
</gene>
<sequence>MRLKEEDRKDFKKFELFFQFNFHRVFYNFLILSNDFVFTICSWMAFYLCYTTFEAFFRDDHVTRVSLLYI</sequence>
<keyword evidence="1" id="KW-0812">Transmembrane</keyword>
<evidence type="ECO:0000313" key="2">
    <source>
        <dbReference type="EMBL" id="EMF44358.1"/>
    </source>
</evidence>
<dbReference type="EMBL" id="AKWW02000013">
    <property type="protein sequence ID" value="EMF44358.1"/>
    <property type="molecule type" value="Genomic_DNA"/>
</dbReference>
<evidence type="ECO:0000313" key="3">
    <source>
        <dbReference type="Proteomes" id="UP000011754"/>
    </source>
</evidence>